<dbReference type="Proteomes" id="UP000492821">
    <property type="component" value="Unassembled WGS sequence"/>
</dbReference>
<feature type="compositionally biased region" description="Basic and acidic residues" evidence="1">
    <location>
        <begin position="35"/>
        <end position="75"/>
    </location>
</feature>
<feature type="compositionally biased region" description="Acidic residues" evidence="1">
    <location>
        <begin position="91"/>
        <end position="101"/>
    </location>
</feature>
<evidence type="ECO:0000313" key="2">
    <source>
        <dbReference type="Proteomes" id="UP000492821"/>
    </source>
</evidence>
<name>A0A7E4VKM5_PANRE</name>
<organism evidence="2 3">
    <name type="scientific">Panagrellus redivivus</name>
    <name type="common">Microworm</name>
    <dbReference type="NCBI Taxonomy" id="6233"/>
    <lineage>
        <taxon>Eukaryota</taxon>
        <taxon>Metazoa</taxon>
        <taxon>Ecdysozoa</taxon>
        <taxon>Nematoda</taxon>
        <taxon>Chromadorea</taxon>
        <taxon>Rhabditida</taxon>
        <taxon>Tylenchina</taxon>
        <taxon>Panagrolaimomorpha</taxon>
        <taxon>Panagrolaimoidea</taxon>
        <taxon>Panagrolaimidae</taxon>
        <taxon>Panagrellus</taxon>
    </lineage>
</organism>
<accession>A0A7E4VKM5</accession>
<dbReference type="WBParaSite" id="Pan_g22090.t1">
    <property type="protein sequence ID" value="Pan_g22090.t1"/>
    <property type="gene ID" value="Pan_g22090"/>
</dbReference>
<evidence type="ECO:0000256" key="1">
    <source>
        <dbReference type="SAM" id="MobiDB-lite"/>
    </source>
</evidence>
<evidence type="ECO:0000313" key="3">
    <source>
        <dbReference type="WBParaSite" id="Pan_g22090.t1"/>
    </source>
</evidence>
<dbReference type="AlphaFoldDB" id="A0A7E4VKM5"/>
<proteinExistence type="predicted"/>
<sequence length="145" mass="16137">MDAMETPNSRDEDRRTRMKSGWKSPSVKPASMPASREEGRTKNLEESFQKEETRFENCREPCSDGSKDAKNHGDTSCEYATNETGIRAKDEDEEREDEPEDGTPGPKLSSTETTSDAVLNRSDDNGINLKRNGSNANTEDNKGES</sequence>
<feature type="compositionally biased region" description="Polar residues" evidence="1">
    <location>
        <begin position="108"/>
        <end position="117"/>
    </location>
</feature>
<protein>
    <submittedName>
        <fullName evidence="3">Uncharacterized protein</fullName>
    </submittedName>
</protein>
<reference evidence="3" key="2">
    <citation type="submission" date="2020-10" db="UniProtKB">
        <authorList>
            <consortium name="WormBaseParasite"/>
        </authorList>
    </citation>
    <scope>IDENTIFICATION</scope>
</reference>
<keyword evidence="2" id="KW-1185">Reference proteome</keyword>
<feature type="region of interest" description="Disordered" evidence="1">
    <location>
        <begin position="1"/>
        <end position="145"/>
    </location>
</feature>
<reference evidence="2" key="1">
    <citation type="journal article" date="2013" name="Genetics">
        <title>The draft genome and transcriptome of Panagrellus redivivus are shaped by the harsh demands of a free-living lifestyle.</title>
        <authorList>
            <person name="Srinivasan J."/>
            <person name="Dillman A.R."/>
            <person name="Macchietto M.G."/>
            <person name="Heikkinen L."/>
            <person name="Lakso M."/>
            <person name="Fracchia K.M."/>
            <person name="Antoshechkin I."/>
            <person name="Mortazavi A."/>
            <person name="Wong G."/>
            <person name="Sternberg P.W."/>
        </authorList>
    </citation>
    <scope>NUCLEOTIDE SEQUENCE [LARGE SCALE GENOMIC DNA]</scope>
    <source>
        <strain evidence="2">MT8872</strain>
    </source>
</reference>